<dbReference type="Pfam" id="PF00171">
    <property type="entry name" value="Aldedh"/>
    <property type="match status" value="1"/>
</dbReference>
<dbReference type="Gene3D" id="3.40.309.10">
    <property type="entry name" value="Aldehyde Dehydrogenase, Chain A, domain 2"/>
    <property type="match status" value="1"/>
</dbReference>
<accession>A0ABN6XWJ5</accession>
<dbReference type="PANTHER" id="PTHR42862:SF1">
    <property type="entry name" value="DELTA-1-PYRROLINE-5-CARBOXYLATE DEHYDROGENASE 2, ISOFORM A-RELATED"/>
    <property type="match status" value="1"/>
</dbReference>
<keyword evidence="2" id="KW-0520">NAD</keyword>
<evidence type="ECO:0000256" key="1">
    <source>
        <dbReference type="ARBA" id="ARBA00023002"/>
    </source>
</evidence>
<name>A0ABN6XWJ5_9MICO</name>
<protein>
    <recommendedName>
        <fullName evidence="3">Aldehyde dehydrogenase domain-containing protein</fullName>
    </recommendedName>
</protein>
<dbReference type="InterPro" id="IPR016163">
    <property type="entry name" value="Ald_DH_C"/>
</dbReference>
<dbReference type="Proteomes" id="UP001321486">
    <property type="component" value="Chromosome"/>
</dbReference>
<dbReference type="InterPro" id="IPR015590">
    <property type="entry name" value="Aldehyde_DH_dom"/>
</dbReference>
<reference evidence="5" key="1">
    <citation type="journal article" date="2019" name="Int. J. Syst. Evol. Microbiol.">
        <title>The Global Catalogue of Microorganisms (GCM) 10K type strain sequencing project: providing services to taxonomists for standard genome sequencing and annotation.</title>
        <authorList>
            <consortium name="The Broad Institute Genomics Platform"/>
            <consortium name="The Broad Institute Genome Sequencing Center for Infectious Disease"/>
            <person name="Wu L."/>
            <person name="Ma J."/>
        </authorList>
    </citation>
    <scope>NUCLEOTIDE SEQUENCE [LARGE SCALE GENOMIC DNA]</scope>
    <source>
        <strain evidence="5">NBRC 108728</strain>
    </source>
</reference>
<dbReference type="PANTHER" id="PTHR42862">
    <property type="entry name" value="DELTA-1-PYRROLINE-5-CARBOXYLATE DEHYDROGENASE 1, ISOFORM A-RELATED"/>
    <property type="match status" value="1"/>
</dbReference>
<sequence length="331" mass="34143">MKPRRLDDTGRFWSPGIRTGVEPGSEFHRVEYFGPVLGILTAATLDEAIDLQNATDFGLTAGLHTLDPSELETWLERVEAGNLYVNRGITGAIVRRQPFGGWKRSAVGAGGKAGGPNYLVHLGSWAPSPVTPTSTGAVSAPVSRLIAAAHDGAGSSGALAAIAAADEAAWSASFGRSIDVSQVGLERNVFRYRPVPVTVRLAEGGSPVELLRVLAAGLRAGAPLTVSSAIGLSAGVRAALGSASVTQASDADFLASASRGELTTSRVRLVGPAEARGQLAIALGGDPSVAVFAAPVTPSPRLELLPFLREQAVTVTAHRFGNPDAWSEGVL</sequence>
<gene>
    <name evidence="4" type="ORF">GCM10025867_15270</name>
</gene>
<dbReference type="InterPro" id="IPR016161">
    <property type="entry name" value="Ald_DH/histidinol_DH"/>
</dbReference>
<evidence type="ECO:0000259" key="3">
    <source>
        <dbReference type="Pfam" id="PF00171"/>
    </source>
</evidence>
<proteinExistence type="predicted"/>
<dbReference type="SUPFAM" id="SSF53720">
    <property type="entry name" value="ALDH-like"/>
    <property type="match status" value="1"/>
</dbReference>
<dbReference type="InterPro" id="IPR050485">
    <property type="entry name" value="Proline_metab_enzyme"/>
</dbReference>
<feature type="domain" description="Aldehyde dehydrogenase" evidence="3">
    <location>
        <begin position="7"/>
        <end position="115"/>
    </location>
</feature>
<dbReference type="EMBL" id="AP027732">
    <property type="protein sequence ID" value="BDZ49286.1"/>
    <property type="molecule type" value="Genomic_DNA"/>
</dbReference>
<organism evidence="4 5">
    <name type="scientific">Frondihabitans sucicola</name>
    <dbReference type="NCBI Taxonomy" id="1268041"/>
    <lineage>
        <taxon>Bacteria</taxon>
        <taxon>Bacillati</taxon>
        <taxon>Actinomycetota</taxon>
        <taxon>Actinomycetes</taxon>
        <taxon>Micrococcales</taxon>
        <taxon>Microbacteriaceae</taxon>
        <taxon>Frondihabitans</taxon>
    </lineage>
</organism>
<dbReference type="Gene3D" id="3.40.605.10">
    <property type="entry name" value="Aldehyde Dehydrogenase, Chain A, domain 1"/>
    <property type="match status" value="1"/>
</dbReference>
<keyword evidence="5" id="KW-1185">Reference proteome</keyword>
<evidence type="ECO:0000313" key="5">
    <source>
        <dbReference type="Proteomes" id="UP001321486"/>
    </source>
</evidence>
<dbReference type="InterPro" id="IPR016162">
    <property type="entry name" value="Ald_DH_N"/>
</dbReference>
<evidence type="ECO:0000256" key="2">
    <source>
        <dbReference type="ARBA" id="ARBA00023027"/>
    </source>
</evidence>
<keyword evidence="1" id="KW-0560">Oxidoreductase</keyword>
<evidence type="ECO:0000313" key="4">
    <source>
        <dbReference type="EMBL" id="BDZ49286.1"/>
    </source>
</evidence>